<proteinExistence type="predicted"/>
<accession>W9RFA9</accession>
<dbReference type="EMBL" id="KE344580">
    <property type="protein sequence ID" value="EXB68671.1"/>
    <property type="molecule type" value="Genomic_DNA"/>
</dbReference>
<evidence type="ECO:0000313" key="2">
    <source>
        <dbReference type="Proteomes" id="UP000030645"/>
    </source>
</evidence>
<name>W9RFA9_9ROSA</name>
<gene>
    <name evidence="1" type="ORF">L484_024685</name>
</gene>
<dbReference type="AlphaFoldDB" id="W9RFA9"/>
<sequence length="113" mass="12409">MDLQKVLLMNGINGFYLFLEKKQERAKEGEGGEEERRMFQRQQAKAGLDGTLSGISMWPGSEDSGVVFADSGAKKLVLALAVEVVVTVFDGAEEWPAIAVGDCFQWTRVVGIR</sequence>
<keyword evidence="2" id="KW-1185">Reference proteome</keyword>
<reference evidence="2" key="1">
    <citation type="submission" date="2013-01" db="EMBL/GenBank/DDBJ databases">
        <title>Draft Genome Sequence of a Mulberry Tree, Morus notabilis C.K. Schneid.</title>
        <authorList>
            <person name="He N."/>
            <person name="Zhao S."/>
        </authorList>
    </citation>
    <scope>NUCLEOTIDE SEQUENCE</scope>
</reference>
<organism evidence="1 2">
    <name type="scientific">Morus notabilis</name>
    <dbReference type="NCBI Taxonomy" id="981085"/>
    <lineage>
        <taxon>Eukaryota</taxon>
        <taxon>Viridiplantae</taxon>
        <taxon>Streptophyta</taxon>
        <taxon>Embryophyta</taxon>
        <taxon>Tracheophyta</taxon>
        <taxon>Spermatophyta</taxon>
        <taxon>Magnoliopsida</taxon>
        <taxon>eudicotyledons</taxon>
        <taxon>Gunneridae</taxon>
        <taxon>Pentapetalae</taxon>
        <taxon>rosids</taxon>
        <taxon>fabids</taxon>
        <taxon>Rosales</taxon>
        <taxon>Moraceae</taxon>
        <taxon>Moreae</taxon>
        <taxon>Morus</taxon>
    </lineage>
</organism>
<evidence type="ECO:0000313" key="1">
    <source>
        <dbReference type="EMBL" id="EXB68671.1"/>
    </source>
</evidence>
<dbReference type="Proteomes" id="UP000030645">
    <property type="component" value="Unassembled WGS sequence"/>
</dbReference>
<protein>
    <submittedName>
        <fullName evidence="1">Uncharacterized protein</fullName>
    </submittedName>
</protein>